<dbReference type="GO" id="GO:0008889">
    <property type="term" value="F:glycerophosphodiester phosphodiesterase activity"/>
    <property type="evidence" value="ECO:0007669"/>
    <property type="project" value="UniProtKB-EC"/>
</dbReference>
<feature type="domain" description="GP-PDE" evidence="2">
    <location>
        <begin position="40"/>
        <end position="289"/>
    </location>
</feature>
<reference evidence="3 4" key="1">
    <citation type="submission" date="2015-04" db="EMBL/GenBank/DDBJ databases">
        <title>Draft genome sequence of bacteremic isolate Catabacter hongkongensis type strain HKU16T.</title>
        <authorList>
            <person name="Lau S.K."/>
            <person name="Teng J.L."/>
            <person name="Huang Y."/>
            <person name="Curreem S.O."/>
            <person name="Tsui S.K."/>
            <person name="Woo P.C."/>
        </authorList>
    </citation>
    <scope>NUCLEOTIDE SEQUENCE [LARGE SCALE GENOMIC DNA]</scope>
    <source>
        <strain evidence="3 4">HKU16</strain>
    </source>
</reference>
<dbReference type="Gene3D" id="3.20.20.190">
    <property type="entry name" value="Phosphatidylinositol (PI) phosphodiesterase"/>
    <property type="match status" value="1"/>
</dbReference>
<dbReference type="PANTHER" id="PTHR46211:SF1">
    <property type="entry name" value="GLYCEROPHOSPHODIESTER PHOSPHODIESTERASE, CYTOPLASMIC"/>
    <property type="match status" value="1"/>
</dbReference>
<dbReference type="GO" id="GO:0006629">
    <property type="term" value="P:lipid metabolic process"/>
    <property type="evidence" value="ECO:0007669"/>
    <property type="project" value="InterPro"/>
</dbReference>
<dbReference type="RefSeq" id="WP_052740319.1">
    <property type="nucleotide sequence ID" value="NZ_CAUERS010000121.1"/>
</dbReference>
<feature type="transmembrane region" description="Helical" evidence="1">
    <location>
        <begin position="6"/>
        <end position="25"/>
    </location>
</feature>
<evidence type="ECO:0000259" key="2">
    <source>
        <dbReference type="PROSITE" id="PS51704"/>
    </source>
</evidence>
<dbReference type="STRING" id="270498.CHK_0922"/>
<name>A0A0M2NNG7_9FIRM</name>
<dbReference type="PATRIC" id="fig|270498.16.peg.518"/>
<evidence type="ECO:0000313" key="4">
    <source>
        <dbReference type="Proteomes" id="UP000034076"/>
    </source>
</evidence>
<sequence>MVFKTSLLPLIFAMIAVAVVILDRIMSRAAPPKQKTWLTDYKYAHRGLHNAVFPENSLPAFRNAIEHGFAIELDVHLSKDGRIVVFHDKDLKRMTGTEGCVKDFTYEQLRQLRLNGTQYGIPTLDETLDLIGGQVPILVEIKKKGFAGELERRLYARMEQYEGKYAVQSFSPFSIRWFKKNAPHIFRGQLSCNFSFCKEDFPRMSAVLRFFVTKLLWIVQRLNVNFICKPNFISYEFHKVNTRLIRRLRKSGAPIFAWTVRNKEQYELAKPYTDSVIFEDFTPDMRRYYR</sequence>
<keyword evidence="1" id="KW-0812">Transmembrane</keyword>
<proteinExistence type="predicted"/>
<dbReference type="Pfam" id="PF03009">
    <property type="entry name" value="GDPD"/>
    <property type="match status" value="1"/>
</dbReference>
<keyword evidence="1" id="KW-0472">Membrane</keyword>
<dbReference type="Proteomes" id="UP000034076">
    <property type="component" value="Unassembled WGS sequence"/>
</dbReference>
<dbReference type="PANTHER" id="PTHR46211">
    <property type="entry name" value="GLYCEROPHOSPHORYL DIESTER PHOSPHODIESTERASE"/>
    <property type="match status" value="1"/>
</dbReference>
<dbReference type="PROSITE" id="PS51704">
    <property type="entry name" value="GP_PDE"/>
    <property type="match status" value="1"/>
</dbReference>
<dbReference type="SUPFAM" id="SSF51695">
    <property type="entry name" value="PLC-like phosphodiesterases"/>
    <property type="match status" value="1"/>
</dbReference>
<dbReference type="OrthoDB" id="384721at2"/>
<dbReference type="InterPro" id="IPR030395">
    <property type="entry name" value="GP_PDE_dom"/>
</dbReference>
<keyword evidence="4" id="KW-1185">Reference proteome</keyword>
<comment type="caution">
    <text evidence="3">The sequence shown here is derived from an EMBL/GenBank/DDBJ whole genome shotgun (WGS) entry which is preliminary data.</text>
</comment>
<evidence type="ECO:0000256" key="1">
    <source>
        <dbReference type="SAM" id="Phobius"/>
    </source>
</evidence>
<dbReference type="AlphaFoldDB" id="A0A0M2NNG7"/>
<keyword evidence="1" id="KW-1133">Transmembrane helix</keyword>
<organism evidence="3 4">
    <name type="scientific">Christensenella hongkongensis</name>
    <dbReference type="NCBI Taxonomy" id="270498"/>
    <lineage>
        <taxon>Bacteria</taxon>
        <taxon>Bacillati</taxon>
        <taxon>Bacillota</taxon>
        <taxon>Clostridia</taxon>
        <taxon>Christensenellales</taxon>
        <taxon>Christensenellaceae</taxon>
        <taxon>Christensenella</taxon>
    </lineage>
</organism>
<dbReference type="EMBL" id="LAYJ01000068">
    <property type="protein sequence ID" value="KKI51755.1"/>
    <property type="molecule type" value="Genomic_DNA"/>
</dbReference>
<evidence type="ECO:0000313" key="3">
    <source>
        <dbReference type="EMBL" id="KKI51755.1"/>
    </source>
</evidence>
<accession>A0A0M2NNG7</accession>
<gene>
    <name evidence="3" type="ORF">CHK_0922</name>
</gene>
<keyword evidence="3" id="KW-0378">Hydrolase</keyword>
<dbReference type="CDD" id="cd08585">
    <property type="entry name" value="GDPD_like_3"/>
    <property type="match status" value="1"/>
</dbReference>
<protein>
    <submittedName>
        <fullName evidence="3">Glycerophosphoryl diester phosphodiesterase</fullName>
        <ecNumber evidence="3">3.1.4.46</ecNumber>
    </submittedName>
</protein>
<dbReference type="EC" id="3.1.4.46" evidence="3"/>
<dbReference type="InterPro" id="IPR017946">
    <property type="entry name" value="PLC-like_Pdiesterase_TIM-brl"/>
</dbReference>